<keyword evidence="6 14" id="KW-0812">Transmembrane</keyword>
<keyword evidence="10 14" id="KW-0046">Antibiotic resistance</keyword>
<evidence type="ECO:0000256" key="3">
    <source>
        <dbReference type="ARBA" id="ARBA00012374"/>
    </source>
</evidence>
<keyword evidence="14" id="KW-0961">Cell wall biogenesis/degradation</keyword>
<dbReference type="EMBL" id="ADFP01000129">
    <property type="protein sequence ID" value="EFB89528.1"/>
    <property type="molecule type" value="Genomic_DNA"/>
</dbReference>
<keyword evidence="14" id="KW-0133">Cell shape</keyword>
<evidence type="ECO:0000256" key="2">
    <source>
        <dbReference type="ARBA" id="ARBA00010621"/>
    </source>
</evidence>
<comment type="caution">
    <text evidence="15">The sequence shown here is derived from an EMBL/GenBank/DDBJ whole genome shotgun (WGS) entry which is preliminary data.</text>
</comment>
<evidence type="ECO:0000256" key="9">
    <source>
        <dbReference type="ARBA" id="ARBA00023136"/>
    </source>
</evidence>
<comment type="subcellular location">
    <subcellularLocation>
        <location evidence="1 14">Cell membrane</location>
        <topology evidence="1 14">Multi-pass membrane protein</topology>
    </subcellularLocation>
</comment>
<reference evidence="15 16" key="1">
    <citation type="submission" date="2009-12" db="EMBL/GenBank/DDBJ databases">
        <authorList>
            <person name="Shrivastava S."/>
            <person name="Madupu R."/>
            <person name="Durkin A.S."/>
            <person name="Torralba M."/>
            <person name="Methe B."/>
            <person name="Sutton G.G."/>
            <person name="Strausberg R.L."/>
            <person name="Nelson K.E."/>
        </authorList>
    </citation>
    <scope>NUCLEOTIDE SEQUENCE [LARGE SCALE GENOMIC DNA]</scope>
    <source>
        <strain evidence="15 16">W5455</strain>
    </source>
</reference>
<evidence type="ECO:0000256" key="8">
    <source>
        <dbReference type="ARBA" id="ARBA00022989"/>
    </source>
</evidence>
<feature type="transmembrane region" description="Helical" evidence="14">
    <location>
        <begin position="223"/>
        <end position="243"/>
    </location>
</feature>
<protein>
    <recommendedName>
        <fullName evidence="4 14">Undecaprenyl-diphosphatase</fullName>
        <ecNumber evidence="3 14">3.6.1.27</ecNumber>
    </recommendedName>
    <alternativeName>
        <fullName evidence="12 14">Bacitracin resistance protein</fullName>
    </alternativeName>
    <alternativeName>
        <fullName evidence="11 14">Undecaprenyl pyrophosphate phosphatase</fullName>
    </alternativeName>
</protein>
<dbReference type="GO" id="GO:0050380">
    <property type="term" value="F:undecaprenyl-diphosphatase activity"/>
    <property type="evidence" value="ECO:0007669"/>
    <property type="project" value="UniProtKB-EC"/>
</dbReference>
<evidence type="ECO:0000256" key="11">
    <source>
        <dbReference type="ARBA" id="ARBA00032707"/>
    </source>
</evidence>
<keyword evidence="9 14" id="KW-0472">Membrane</keyword>
<dbReference type="InterPro" id="IPR003824">
    <property type="entry name" value="UppP"/>
</dbReference>
<comment type="miscellaneous">
    <text evidence="14">Bacitracin is thought to be involved in the inhibition of peptidoglycan synthesis by sequestering undecaprenyl diphosphate, thereby reducing the pool of lipid carrier available.</text>
</comment>
<gene>
    <name evidence="14" type="primary">uppP</name>
    <name evidence="15" type="ORF">HMPREF7215_0021</name>
</gene>
<dbReference type="Proteomes" id="UP000006462">
    <property type="component" value="Unassembled WGS sequence"/>
</dbReference>
<keyword evidence="5 14" id="KW-1003">Cell membrane</keyword>
<keyword evidence="7 14" id="KW-0378">Hydrolase</keyword>
<feature type="transmembrane region" description="Helical" evidence="14">
    <location>
        <begin position="150"/>
        <end position="170"/>
    </location>
</feature>
<evidence type="ECO:0000256" key="12">
    <source>
        <dbReference type="ARBA" id="ARBA00032932"/>
    </source>
</evidence>
<proteinExistence type="inferred from homology"/>
<dbReference type="PANTHER" id="PTHR30622">
    <property type="entry name" value="UNDECAPRENYL-DIPHOSPHATASE"/>
    <property type="match status" value="1"/>
</dbReference>
<evidence type="ECO:0000256" key="14">
    <source>
        <dbReference type="HAMAP-Rule" id="MF_01006"/>
    </source>
</evidence>
<sequence length="269" mass="28514">MKQVKTMTPFISTLLQGALQGLTEYLPISSSAHLAIFQHLTASGEVGLAFDLVLHVATVCSTLVYFRKDILKLLWEFFHGFGAPEKQKPEGWYFGWAVIFGSVPTAIIGLLLKPFVEKIGTSMTGVGGALLVTSALMSILAVVPAGTRKICVSIGLVVGIAQGIAVIPGISRSGATLVAGILCGLGAAEAFRFSFLLSLPAITGAAVLELRHSAGAGVSLPEGWLGGALFAFVFGLIALYWLHRTLLRGRWWIFALYCGALGLVALIWL</sequence>
<evidence type="ECO:0000313" key="16">
    <source>
        <dbReference type="Proteomes" id="UP000006462"/>
    </source>
</evidence>
<keyword evidence="14" id="KW-0573">Peptidoglycan synthesis</keyword>
<evidence type="ECO:0000256" key="7">
    <source>
        <dbReference type="ARBA" id="ARBA00022801"/>
    </source>
</evidence>
<dbReference type="Pfam" id="PF02673">
    <property type="entry name" value="BacA"/>
    <property type="match status" value="1"/>
</dbReference>
<comment type="similarity">
    <text evidence="2 14">Belongs to the UppP family.</text>
</comment>
<evidence type="ECO:0000256" key="5">
    <source>
        <dbReference type="ARBA" id="ARBA00022475"/>
    </source>
</evidence>
<dbReference type="EC" id="3.6.1.27" evidence="3 14"/>
<evidence type="ECO:0000256" key="13">
    <source>
        <dbReference type="ARBA" id="ARBA00047594"/>
    </source>
</evidence>
<feature type="transmembrane region" description="Helical" evidence="14">
    <location>
        <begin position="124"/>
        <end position="143"/>
    </location>
</feature>
<keyword evidence="16" id="KW-1185">Reference proteome</keyword>
<dbReference type="PANTHER" id="PTHR30622:SF2">
    <property type="entry name" value="UNDECAPRENYL-DIPHOSPHATASE"/>
    <property type="match status" value="1"/>
</dbReference>
<dbReference type="HAMAP" id="MF_01006">
    <property type="entry name" value="Undec_diphosphatase"/>
    <property type="match status" value="1"/>
</dbReference>
<evidence type="ECO:0000256" key="1">
    <source>
        <dbReference type="ARBA" id="ARBA00004651"/>
    </source>
</evidence>
<comment type="catalytic activity">
    <reaction evidence="13 14">
        <text>di-trans,octa-cis-undecaprenyl diphosphate + H2O = di-trans,octa-cis-undecaprenyl phosphate + phosphate + H(+)</text>
        <dbReference type="Rhea" id="RHEA:28094"/>
        <dbReference type="ChEBI" id="CHEBI:15377"/>
        <dbReference type="ChEBI" id="CHEBI:15378"/>
        <dbReference type="ChEBI" id="CHEBI:43474"/>
        <dbReference type="ChEBI" id="CHEBI:58405"/>
        <dbReference type="ChEBI" id="CHEBI:60392"/>
        <dbReference type="EC" id="3.6.1.27"/>
    </reaction>
</comment>
<organism evidence="15 16">
    <name type="scientific">Pyramidobacter piscolens W5455</name>
    <dbReference type="NCBI Taxonomy" id="352165"/>
    <lineage>
        <taxon>Bacteria</taxon>
        <taxon>Thermotogati</taxon>
        <taxon>Synergistota</taxon>
        <taxon>Synergistia</taxon>
        <taxon>Synergistales</taxon>
        <taxon>Dethiosulfovibrionaceae</taxon>
        <taxon>Pyramidobacter</taxon>
    </lineage>
</organism>
<feature type="transmembrane region" description="Helical" evidence="14">
    <location>
        <begin position="249"/>
        <end position="268"/>
    </location>
</feature>
<keyword evidence="8 14" id="KW-1133">Transmembrane helix</keyword>
<name>A0ABP2HQ39_9BACT</name>
<feature type="transmembrane region" description="Helical" evidence="14">
    <location>
        <begin position="93"/>
        <end position="112"/>
    </location>
</feature>
<evidence type="ECO:0000256" key="4">
    <source>
        <dbReference type="ARBA" id="ARBA00021581"/>
    </source>
</evidence>
<comment type="function">
    <text evidence="14">Catalyzes the dephosphorylation of undecaprenyl diphosphate (UPP). Confers resistance to bacitracin.</text>
</comment>
<evidence type="ECO:0000256" key="10">
    <source>
        <dbReference type="ARBA" id="ARBA00023251"/>
    </source>
</evidence>
<accession>A0ABP2HQ39</accession>
<evidence type="ECO:0000256" key="6">
    <source>
        <dbReference type="ARBA" id="ARBA00022692"/>
    </source>
</evidence>
<evidence type="ECO:0000313" key="15">
    <source>
        <dbReference type="EMBL" id="EFB89528.1"/>
    </source>
</evidence>